<evidence type="ECO:0000259" key="9">
    <source>
        <dbReference type="Pfam" id="PF02687"/>
    </source>
</evidence>
<feature type="transmembrane region" description="Helical" evidence="8">
    <location>
        <begin position="342"/>
        <end position="361"/>
    </location>
</feature>
<evidence type="ECO:0000256" key="6">
    <source>
        <dbReference type="ARBA" id="ARBA00038076"/>
    </source>
</evidence>
<keyword evidence="3 8" id="KW-0812">Transmembrane</keyword>
<feature type="compositionally biased region" description="Gly residues" evidence="7">
    <location>
        <begin position="103"/>
        <end position="118"/>
    </location>
</feature>
<evidence type="ECO:0000256" key="8">
    <source>
        <dbReference type="SAM" id="Phobius"/>
    </source>
</evidence>
<evidence type="ECO:0000313" key="11">
    <source>
        <dbReference type="Proteomes" id="UP000327294"/>
    </source>
</evidence>
<gene>
    <name evidence="10" type="ORF">F9278_28905</name>
</gene>
<keyword evidence="4 8" id="KW-1133">Transmembrane helix</keyword>
<dbReference type="Proteomes" id="UP000327294">
    <property type="component" value="Chromosome"/>
</dbReference>
<organism evidence="10 11">
    <name type="scientific">Streptomyces phaeolivaceus</name>
    <dbReference type="NCBI Taxonomy" id="2653200"/>
    <lineage>
        <taxon>Bacteria</taxon>
        <taxon>Bacillati</taxon>
        <taxon>Actinomycetota</taxon>
        <taxon>Actinomycetes</taxon>
        <taxon>Kitasatosporales</taxon>
        <taxon>Streptomycetaceae</taxon>
        <taxon>Streptomyces</taxon>
    </lineage>
</organism>
<feature type="transmembrane region" description="Helical" evidence="8">
    <location>
        <begin position="214"/>
        <end position="236"/>
    </location>
</feature>
<feature type="domain" description="ABC3 transporter permease C-terminal" evidence="9">
    <location>
        <begin position="171"/>
        <end position="292"/>
    </location>
</feature>
<evidence type="ECO:0000256" key="3">
    <source>
        <dbReference type="ARBA" id="ARBA00022692"/>
    </source>
</evidence>
<name>A0A5P8K925_9ACTN</name>
<proteinExistence type="inferred from homology"/>
<keyword evidence="11" id="KW-1185">Reference proteome</keyword>
<sequence length="695" mass="70448">MLTLSSLRTRWAALLGSFVAVALGVGVMTAMGLGLAATLDPPARAPERFGSSPVVVAGQDRLTVEVRRGPRTARVSQRLAYPHPVDEELPAELRKLGPVTTDGTGGAGSAGGAGGAGGPDAVGVDASVADVRAVVGDRARVLTGDARRRVDPAYERDAEALVAVNSLLGTAGGVTTFVSVFVTASTFAFVVALRRREFGLLRMAGATPGQVRRMLLGEALAVGVVASAAGCALGAWGAPLLVRELVDGGVAPTWFAVPDTVKWPYHVACWTGVSVALAGAWAAARRAGRIGPVAALREASVDTGVLPRSRRVIGFALLAGGLGLLAWKLGTGPAELLKRKTYTTQPMVLITAVAALAPLLVRPLVRLVGAVLPGATGLLIRENAATSVRRTAAVAAPVLVTVALAGSLLGASGTIAAAKGAEAEARTRADFVVTGEVGEGFRSTAPAAAGATVARSAATAVYTVEEESALVRSEARAVTDVAAFAAVSRLPVVAGDVRDLDDRSIVVNEEWERHEVGRSVRVWLGDGRSVRLRIVAVLARGTGDNGAYVTAANAGGAAVDRVDVRVGRGVDRAGVAAALERAAGRGGTVRSVEEWLAANRPGTKAHTRLGFLVVLGIALVYAGISLAGTLLMATSARGAELRALRLAGATRGQVRGVLVGEAVVAGVVGVLLGVGVAVVNLAGVVGALEVLGGWG</sequence>
<protein>
    <submittedName>
        <fullName evidence="10">ABC transporter permease</fullName>
    </submittedName>
</protein>
<dbReference type="InterPro" id="IPR003838">
    <property type="entry name" value="ABC3_permease_C"/>
</dbReference>
<dbReference type="EMBL" id="CP045096">
    <property type="protein sequence ID" value="QFQ99506.1"/>
    <property type="molecule type" value="Genomic_DNA"/>
</dbReference>
<keyword evidence="5 8" id="KW-0472">Membrane</keyword>
<dbReference type="PANTHER" id="PTHR30572">
    <property type="entry name" value="MEMBRANE COMPONENT OF TRANSPORTER-RELATED"/>
    <property type="match status" value="1"/>
</dbReference>
<evidence type="ECO:0000256" key="5">
    <source>
        <dbReference type="ARBA" id="ARBA00023136"/>
    </source>
</evidence>
<feature type="domain" description="ABC3 transporter permease C-terminal" evidence="9">
    <location>
        <begin position="613"/>
        <end position="678"/>
    </location>
</feature>
<evidence type="ECO:0000256" key="7">
    <source>
        <dbReference type="SAM" id="MobiDB-lite"/>
    </source>
</evidence>
<feature type="transmembrane region" description="Helical" evidence="8">
    <location>
        <begin position="662"/>
        <end position="691"/>
    </location>
</feature>
<keyword evidence="2" id="KW-1003">Cell membrane</keyword>
<feature type="transmembrane region" description="Helical" evidence="8">
    <location>
        <begin position="263"/>
        <end position="284"/>
    </location>
</feature>
<dbReference type="RefSeq" id="WP_152170931.1">
    <property type="nucleotide sequence ID" value="NZ_CP045096.1"/>
</dbReference>
<accession>A0A5P8K925</accession>
<dbReference type="InterPro" id="IPR050250">
    <property type="entry name" value="Macrolide_Exporter_MacB"/>
</dbReference>
<evidence type="ECO:0000256" key="2">
    <source>
        <dbReference type="ARBA" id="ARBA00022475"/>
    </source>
</evidence>
<comment type="similarity">
    <text evidence="6">Belongs to the ABC-4 integral membrane protein family.</text>
</comment>
<dbReference type="KEGG" id="sphv:F9278_28905"/>
<dbReference type="GO" id="GO:0022857">
    <property type="term" value="F:transmembrane transporter activity"/>
    <property type="evidence" value="ECO:0007669"/>
    <property type="project" value="TreeGrafter"/>
</dbReference>
<evidence type="ECO:0000256" key="1">
    <source>
        <dbReference type="ARBA" id="ARBA00004651"/>
    </source>
</evidence>
<feature type="region of interest" description="Disordered" evidence="7">
    <location>
        <begin position="96"/>
        <end position="118"/>
    </location>
</feature>
<dbReference type="Pfam" id="PF02687">
    <property type="entry name" value="FtsX"/>
    <property type="match status" value="2"/>
</dbReference>
<dbReference type="AlphaFoldDB" id="A0A5P8K925"/>
<reference evidence="10 11" key="1">
    <citation type="submission" date="2019-10" db="EMBL/GenBank/DDBJ databases">
        <title>Streptomyces sp. strain GY16 isolated from leaves of Broussonetia papyrifera.</title>
        <authorList>
            <person name="Mo P."/>
        </authorList>
    </citation>
    <scope>NUCLEOTIDE SEQUENCE [LARGE SCALE GENOMIC DNA]</scope>
    <source>
        <strain evidence="10 11">GY16</strain>
    </source>
</reference>
<feature type="transmembrane region" description="Helical" evidence="8">
    <location>
        <begin position="609"/>
        <end position="633"/>
    </location>
</feature>
<dbReference type="PANTHER" id="PTHR30572:SF4">
    <property type="entry name" value="ABC TRANSPORTER PERMEASE YTRF"/>
    <property type="match status" value="1"/>
</dbReference>
<evidence type="ECO:0000313" key="10">
    <source>
        <dbReference type="EMBL" id="QFQ99506.1"/>
    </source>
</evidence>
<evidence type="ECO:0000256" key="4">
    <source>
        <dbReference type="ARBA" id="ARBA00022989"/>
    </source>
</evidence>
<dbReference type="GO" id="GO:0005886">
    <property type="term" value="C:plasma membrane"/>
    <property type="evidence" value="ECO:0007669"/>
    <property type="project" value="UniProtKB-SubCell"/>
</dbReference>
<comment type="subcellular location">
    <subcellularLocation>
        <location evidence="1">Cell membrane</location>
        <topology evidence="1">Multi-pass membrane protein</topology>
    </subcellularLocation>
</comment>
<feature type="transmembrane region" description="Helical" evidence="8">
    <location>
        <begin position="167"/>
        <end position="193"/>
    </location>
</feature>